<feature type="transmembrane region" description="Helical" evidence="7">
    <location>
        <begin position="415"/>
        <end position="443"/>
    </location>
</feature>
<evidence type="ECO:0000313" key="10">
    <source>
        <dbReference type="Proteomes" id="UP000683000"/>
    </source>
</evidence>
<keyword evidence="5 7" id="KW-1133">Transmembrane helix</keyword>
<dbReference type="Gene3D" id="1.20.1740.10">
    <property type="entry name" value="Amino acid/polyamine transporter I"/>
    <property type="match status" value="1"/>
</dbReference>
<dbReference type="Pfam" id="PF00324">
    <property type="entry name" value="AA_permease"/>
    <property type="match status" value="1"/>
</dbReference>
<dbReference type="PIRSF" id="PIRSF006060">
    <property type="entry name" value="AA_transporter"/>
    <property type="match status" value="1"/>
</dbReference>
<evidence type="ECO:0000313" key="9">
    <source>
        <dbReference type="EMBL" id="KAG6380298.1"/>
    </source>
</evidence>
<feature type="transmembrane region" description="Helical" evidence="7">
    <location>
        <begin position="493"/>
        <end position="512"/>
    </location>
</feature>
<feature type="transmembrane region" description="Helical" evidence="7">
    <location>
        <begin position="216"/>
        <end position="232"/>
    </location>
</feature>
<keyword evidence="10" id="KW-1185">Reference proteome</keyword>
<keyword evidence="3 7" id="KW-0812">Transmembrane</keyword>
<evidence type="ECO:0000256" key="2">
    <source>
        <dbReference type="ARBA" id="ARBA00022448"/>
    </source>
</evidence>
<accession>A0A8I3AEE8</accession>
<evidence type="ECO:0000256" key="3">
    <source>
        <dbReference type="ARBA" id="ARBA00022692"/>
    </source>
</evidence>
<name>A0A8I3AEE8_9AGAM</name>
<reference evidence="9" key="1">
    <citation type="submission" date="2021-03" db="EMBL/GenBank/DDBJ databases">
        <title>Evolutionary innovations through gain and loss of genes in the ectomycorrhizal Boletales.</title>
        <authorList>
            <person name="Wu G."/>
            <person name="Miyauchi S."/>
            <person name="Morin E."/>
            <person name="Yang Z.-L."/>
            <person name="Xu J."/>
            <person name="Martin F.M."/>
        </authorList>
    </citation>
    <scope>NUCLEOTIDE SEQUENCE</scope>
    <source>
        <strain evidence="9">BR01</strain>
    </source>
</reference>
<gene>
    <name evidence="9" type="ORF">JVT61DRAFT_8407</name>
</gene>
<dbReference type="PANTHER" id="PTHR43341">
    <property type="entry name" value="AMINO ACID PERMEASE"/>
    <property type="match status" value="1"/>
</dbReference>
<evidence type="ECO:0000256" key="7">
    <source>
        <dbReference type="SAM" id="Phobius"/>
    </source>
</evidence>
<evidence type="ECO:0000256" key="4">
    <source>
        <dbReference type="ARBA" id="ARBA00022970"/>
    </source>
</evidence>
<evidence type="ECO:0000256" key="5">
    <source>
        <dbReference type="ARBA" id="ARBA00022989"/>
    </source>
</evidence>
<feature type="transmembrane region" description="Helical" evidence="7">
    <location>
        <begin position="291"/>
        <end position="310"/>
    </location>
</feature>
<feature type="transmembrane region" description="Helical" evidence="7">
    <location>
        <begin position="464"/>
        <end position="487"/>
    </location>
</feature>
<feature type="transmembrane region" description="Helical" evidence="7">
    <location>
        <begin position="191"/>
        <end position="209"/>
    </location>
</feature>
<dbReference type="EMBL" id="JAGFBS010000003">
    <property type="protein sequence ID" value="KAG6380298.1"/>
    <property type="molecule type" value="Genomic_DNA"/>
</dbReference>
<proteinExistence type="predicted"/>
<dbReference type="OrthoDB" id="10062876at2759"/>
<dbReference type="GO" id="GO:0015171">
    <property type="term" value="F:amino acid transmembrane transporter activity"/>
    <property type="evidence" value="ECO:0007669"/>
    <property type="project" value="TreeGrafter"/>
</dbReference>
<evidence type="ECO:0000256" key="6">
    <source>
        <dbReference type="ARBA" id="ARBA00023136"/>
    </source>
</evidence>
<organism evidence="9 10">
    <name type="scientific">Boletus reticuloceps</name>
    <dbReference type="NCBI Taxonomy" id="495285"/>
    <lineage>
        <taxon>Eukaryota</taxon>
        <taxon>Fungi</taxon>
        <taxon>Dikarya</taxon>
        <taxon>Basidiomycota</taxon>
        <taxon>Agaricomycotina</taxon>
        <taxon>Agaricomycetes</taxon>
        <taxon>Agaricomycetidae</taxon>
        <taxon>Boletales</taxon>
        <taxon>Boletineae</taxon>
        <taxon>Boletaceae</taxon>
        <taxon>Boletoideae</taxon>
        <taxon>Boletus</taxon>
    </lineage>
</organism>
<keyword evidence="6 7" id="KW-0472">Membrane</keyword>
<feature type="transmembrane region" description="Helical" evidence="7">
    <location>
        <begin position="389"/>
        <end position="409"/>
    </location>
</feature>
<dbReference type="InterPro" id="IPR004841">
    <property type="entry name" value="AA-permease/SLC12A_dom"/>
</dbReference>
<feature type="transmembrane region" description="Helical" evidence="7">
    <location>
        <begin position="347"/>
        <end position="369"/>
    </location>
</feature>
<comment type="caution">
    <text evidence="9">The sequence shown here is derived from an EMBL/GenBank/DDBJ whole genome shotgun (WGS) entry which is preliminary data.</text>
</comment>
<evidence type="ECO:0000256" key="1">
    <source>
        <dbReference type="ARBA" id="ARBA00004141"/>
    </source>
</evidence>
<dbReference type="Proteomes" id="UP000683000">
    <property type="component" value="Unassembled WGS sequence"/>
</dbReference>
<dbReference type="GO" id="GO:0016020">
    <property type="term" value="C:membrane"/>
    <property type="evidence" value="ECO:0007669"/>
    <property type="project" value="UniProtKB-SubCell"/>
</dbReference>
<dbReference type="InterPro" id="IPR050524">
    <property type="entry name" value="APC_YAT"/>
</dbReference>
<feature type="transmembrane region" description="Helical" evidence="7">
    <location>
        <begin position="252"/>
        <end position="270"/>
    </location>
</feature>
<feature type="domain" description="Amino acid permease/ SLC12A" evidence="8">
    <location>
        <begin position="80"/>
        <end position="517"/>
    </location>
</feature>
<keyword evidence="4" id="KW-0029">Amino-acid transport</keyword>
<feature type="transmembrane region" description="Helical" evidence="7">
    <location>
        <begin position="108"/>
        <end position="129"/>
    </location>
</feature>
<comment type="subcellular location">
    <subcellularLocation>
        <location evidence="1">Membrane</location>
        <topology evidence="1">Multi-pass membrane protein</topology>
    </subcellularLocation>
</comment>
<keyword evidence="2" id="KW-0813">Transport</keyword>
<evidence type="ECO:0000259" key="8">
    <source>
        <dbReference type="Pfam" id="PF00324"/>
    </source>
</evidence>
<dbReference type="PANTHER" id="PTHR43341:SF1">
    <property type="entry name" value="GENERAL AMINO-ACID PERMEASE GAP1"/>
    <property type="match status" value="1"/>
</dbReference>
<sequence length="555" mass="61473">MSSRKAGSADSDNSYNSRCLQNSFSPNRLGYTVAYILETLCQQGRLLHGLCERMNDRSAYGGFVYDQNLDNVKRQLGKHHIQMIALAGIIGTGLFLGLGQILALTGPLGSLLVFIHVATVVYATMVSVGEMTSYAPISGSFLLYAARWLDPAIGFALGWNYFYYLGTAIPLEITAFSAMIKFWDTNPDHTAIYITVITVALLLNNLFGVRWFGNSEIFFASLKIMLVLALYWRNPGPMVSALEPGAKGRFLGLLVSITPAVFAIGGIELISITVAETKQPRTNIIKAMRTVVFRLAFFFIASVIVVGMLVPSNDPALFKPGESAGQSPFVIAFQRAGVKVFPSVVNAVLLTSAFSAANTYIFSASRVLYGLAVQNKAPRIFTTCTQGGLPWVAVIASWLFSLLAFMNVATSSATVFNWLVSLVTMCGLIGWVTINTTYLRYYYGLKRQGITPRGIYRSPLQPYAALWAIFWVTFYILVGGISIFWEWNAGKFVAAYFNLPLFFLFFIGYKLWYKTKMTPLEELDFVSNIPTLEETGDEALLREKLSFAKKLRELI</sequence>
<feature type="transmembrane region" description="Helical" evidence="7">
    <location>
        <begin position="83"/>
        <end position="102"/>
    </location>
</feature>
<dbReference type="AlphaFoldDB" id="A0A8I3AEE8"/>
<protein>
    <submittedName>
        <fullName evidence="9">General amino acid permease 1</fullName>
    </submittedName>
</protein>